<reference evidence="3" key="1">
    <citation type="submission" date="2018-05" db="EMBL/GenBank/DDBJ databases">
        <authorList>
            <person name="Lanie J.A."/>
            <person name="Ng W.-L."/>
            <person name="Kazmierczak K.M."/>
            <person name="Andrzejewski T.M."/>
            <person name="Davidsen T.M."/>
            <person name="Wayne K.J."/>
            <person name="Tettelin H."/>
            <person name="Glass J.I."/>
            <person name="Rusch D."/>
            <person name="Podicherti R."/>
            <person name="Tsui H.-C.T."/>
            <person name="Winkler M.E."/>
        </authorList>
    </citation>
    <scope>NUCLEOTIDE SEQUENCE</scope>
</reference>
<evidence type="ECO:0000256" key="1">
    <source>
        <dbReference type="ARBA" id="ARBA00006484"/>
    </source>
</evidence>
<dbReference type="GO" id="GO:0016020">
    <property type="term" value="C:membrane"/>
    <property type="evidence" value="ECO:0007669"/>
    <property type="project" value="TreeGrafter"/>
</dbReference>
<evidence type="ECO:0000313" key="3">
    <source>
        <dbReference type="EMBL" id="SVA38706.1"/>
    </source>
</evidence>
<organism evidence="3">
    <name type="scientific">marine metagenome</name>
    <dbReference type="NCBI Taxonomy" id="408172"/>
    <lineage>
        <taxon>unclassified sequences</taxon>
        <taxon>metagenomes</taxon>
        <taxon>ecological metagenomes</taxon>
    </lineage>
</organism>
<dbReference type="PANTHER" id="PTHR44196">
    <property type="entry name" value="DEHYDROGENASE/REDUCTASE SDR FAMILY MEMBER 7B"/>
    <property type="match status" value="1"/>
</dbReference>
<dbReference type="SUPFAM" id="SSF51735">
    <property type="entry name" value="NAD(P)-binding Rossmann-fold domains"/>
    <property type="match status" value="1"/>
</dbReference>
<sequence>MPMKIFISGASSGIGESLAYYYAQRQATIGIAARRLTQLESVARKCKELGGNPIIYHLDVSDQEKSKTAAQEFIAKTGGIDIVIANAGIGGEDNIISGDASAINEILKINILGVTNIVVPFIPAMEKQKSGKIGIISSIASFRGLPDHGGYSSSKAALRYLAESWDHNLSKNDITITTIFPGWIATEMTAKHEFKMAFLMDSDKAAIIIAEAIQNGKGKLILPWQWKFIVPIFRILPNALVRAFYPNKK</sequence>
<dbReference type="EMBL" id="UINC01008607">
    <property type="protein sequence ID" value="SVA38706.1"/>
    <property type="molecule type" value="Genomic_DNA"/>
</dbReference>
<accession>A0A381VEC1</accession>
<proteinExistence type="inferred from homology"/>
<evidence type="ECO:0008006" key="4">
    <source>
        <dbReference type="Google" id="ProtNLM"/>
    </source>
</evidence>
<dbReference type="Gene3D" id="3.40.50.720">
    <property type="entry name" value="NAD(P)-binding Rossmann-like Domain"/>
    <property type="match status" value="1"/>
</dbReference>
<dbReference type="GO" id="GO:0016491">
    <property type="term" value="F:oxidoreductase activity"/>
    <property type="evidence" value="ECO:0007669"/>
    <property type="project" value="UniProtKB-KW"/>
</dbReference>
<comment type="similarity">
    <text evidence="1">Belongs to the short-chain dehydrogenases/reductases (SDR) family.</text>
</comment>
<dbReference type="PRINTS" id="PR00080">
    <property type="entry name" value="SDRFAMILY"/>
</dbReference>
<dbReference type="InterPro" id="IPR002347">
    <property type="entry name" value="SDR_fam"/>
</dbReference>
<dbReference type="InterPro" id="IPR036291">
    <property type="entry name" value="NAD(P)-bd_dom_sf"/>
</dbReference>
<gene>
    <name evidence="3" type="ORF">METZ01_LOCUS91560</name>
</gene>
<protein>
    <recommendedName>
        <fullName evidence="4">Short-chain dehydrogenase</fullName>
    </recommendedName>
</protein>
<dbReference type="PANTHER" id="PTHR44196:SF1">
    <property type="entry name" value="DEHYDROGENASE_REDUCTASE SDR FAMILY MEMBER 7B"/>
    <property type="match status" value="1"/>
</dbReference>
<keyword evidence="2" id="KW-0560">Oxidoreductase</keyword>
<dbReference type="AlphaFoldDB" id="A0A381VEC1"/>
<name>A0A381VEC1_9ZZZZ</name>
<dbReference type="Pfam" id="PF00106">
    <property type="entry name" value="adh_short"/>
    <property type="match status" value="1"/>
</dbReference>
<evidence type="ECO:0000256" key="2">
    <source>
        <dbReference type="ARBA" id="ARBA00023002"/>
    </source>
</evidence>
<dbReference type="PRINTS" id="PR00081">
    <property type="entry name" value="GDHRDH"/>
</dbReference>